<comment type="caution">
    <text evidence="4">The sequence shown here is derived from an EMBL/GenBank/DDBJ whole genome shotgun (WGS) entry which is preliminary data.</text>
</comment>
<name>A0A1X2H7U6_SYNRA</name>
<dbReference type="InterPro" id="IPR029058">
    <property type="entry name" value="AB_hydrolase_fold"/>
</dbReference>
<keyword evidence="5" id="KW-1185">Reference proteome</keyword>
<dbReference type="EMBL" id="MCGN01000007">
    <property type="protein sequence ID" value="ORY94645.1"/>
    <property type="molecule type" value="Genomic_DNA"/>
</dbReference>
<dbReference type="InParanoid" id="A0A1X2H7U6"/>
<proteinExistence type="inferred from homology"/>
<organism evidence="4 5">
    <name type="scientific">Syncephalastrum racemosum</name>
    <name type="common">Filamentous fungus</name>
    <dbReference type="NCBI Taxonomy" id="13706"/>
    <lineage>
        <taxon>Eukaryota</taxon>
        <taxon>Fungi</taxon>
        <taxon>Fungi incertae sedis</taxon>
        <taxon>Mucoromycota</taxon>
        <taxon>Mucoromycotina</taxon>
        <taxon>Mucoromycetes</taxon>
        <taxon>Mucorales</taxon>
        <taxon>Syncephalastraceae</taxon>
        <taxon>Syncephalastrum</taxon>
    </lineage>
</organism>
<dbReference type="AlphaFoldDB" id="A0A1X2H7U6"/>
<protein>
    <submittedName>
        <fullName evidence="4">Alpha/Beta hydrolase protein</fullName>
    </submittedName>
</protein>
<keyword evidence="2 4" id="KW-0378">Hydrolase</keyword>
<evidence type="ECO:0000313" key="4">
    <source>
        <dbReference type="EMBL" id="ORY94645.1"/>
    </source>
</evidence>
<evidence type="ECO:0000313" key="5">
    <source>
        <dbReference type="Proteomes" id="UP000242180"/>
    </source>
</evidence>
<sequence>MFMRMNITTHLLRIRARPSSFFISLLSRCVRNLEQSGGTRWKQDRHLQTGVTRARDEGVFDQRNSKGSFSSMRITTGASCLEDQDVESYTIPGARVYERFFDCPLDYNDPAGETIKVFVRHLVPSDQVAKIKTLPFLLYLQGGPGFECGLPESISGWHKAAFSHGYQLLLMDQRGTGLSSAITARSLSTLSDDDARAAYLTHFRADSIVRDCEYIRSALTDGLPNTKWSIIGQSFGGFCAISYLSYFPESLDTAFITGGVAPLVDNPDPVYRALYPRILQRNNIYYRKFPRDQQRVRRIHAHLSQNKVILPNGGTLSPRRFLQLGLLFGQSGGYDTVHQAVVYCDNDLERLGALTTRSLTAIQRLQDWDTNVLYAILHESIYCQKGHTSAWSAERVLQEEPFKTQFEWRLENLQPDQPVHFTGETIYPFMFEDYAELRPLKGTAEKIATSTRWGDLYDVDTLQKNQVRAVGVSYYDDMYVDLNLSVQTASQIQGFQQWITNEYAHNGVRADGQRVFNYLKDLASGDQTYNK</sequence>
<dbReference type="PRINTS" id="PR00793">
    <property type="entry name" value="PROAMNOPTASE"/>
</dbReference>
<dbReference type="STRING" id="13706.A0A1X2H7U6"/>
<dbReference type="InterPro" id="IPR051601">
    <property type="entry name" value="Serine_prot/Carboxylest_S33"/>
</dbReference>
<dbReference type="GO" id="GO:0008233">
    <property type="term" value="F:peptidase activity"/>
    <property type="evidence" value="ECO:0007669"/>
    <property type="project" value="InterPro"/>
</dbReference>
<dbReference type="SUPFAM" id="SSF53474">
    <property type="entry name" value="alpha/beta-Hydrolases"/>
    <property type="match status" value="1"/>
</dbReference>
<dbReference type="Pfam" id="PF00561">
    <property type="entry name" value="Abhydrolase_1"/>
    <property type="match status" value="1"/>
</dbReference>
<feature type="domain" description="AB hydrolase-1" evidence="3">
    <location>
        <begin position="137"/>
        <end position="281"/>
    </location>
</feature>
<evidence type="ECO:0000259" key="3">
    <source>
        <dbReference type="Pfam" id="PF00561"/>
    </source>
</evidence>
<accession>A0A1X2H7U6</accession>
<dbReference type="PANTHER" id="PTHR43248">
    <property type="entry name" value="2-SUCCINYL-6-HYDROXY-2,4-CYCLOHEXADIENE-1-CARBOXYLATE SYNTHASE"/>
    <property type="match status" value="1"/>
</dbReference>
<dbReference type="OrthoDB" id="1898734at2759"/>
<dbReference type="OMA" id="TNEYEHN"/>
<dbReference type="Gene3D" id="3.40.50.1820">
    <property type="entry name" value="alpha/beta hydrolase"/>
    <property type="match status" value="1"/>
</dbReference>
<evidence type="ECO:0000256" key="2">
    <source>
        <dbReference type="ARBA" id="ARBA00022801"/>
    </source>
</evidence>
<dbReference type="InterPro" id="IPR000073">
    <property type="entry name" value="AB_hydrolase_1"/>
</dbReference>
<comment type="similarity">
    <text evidence="1">Belongs to the peptidase S33 family.</text>
</comment>
<reference evidence="4 5" key="1">
    <citation type="submission" date="2016-07" db="EMBL/GenBank/DDBJ databases">
        <title>Pervasive Adenine N6-methylation of Active Genes in Fungi.</title>
        <authorList>
            <consortium name="DOE Joint Genome Institute"/>
            <person name="Mondo S.J."/>
            <person name="Dannebaum R.O."/>
            <person name="Kuo R.C."/>
            <person name="Labutti K."/>
            <person name="Haridas S."/>
            <person name="Kuo A."/>
            <person name="Salamov A."/>
            <person name="Ahrendt S.R."/>
            <person name="Lipzen A."/>
            <person name="Sullivan W."/>
            <person name="Andreopoulos W.B."/>
            <person name="Clum A."/>
            <person name="Lindquist E."/>
            <person name="Daum C."/>
            <person name="Ramamoorthy G.K."/>
            <person name="Gryganskyi A."/>
            <person name="Culley D."/>
            <person name="Magnuson J.K."/>
            <person name="James T.Y."/>
            <person name="O'Malley M.A."/>
            <person name="Stajich J.E."/>
            <person name="Spatafora J.W."/>
            <person name="Visel A."/>
            <person name="Grigoriev I.V."/>
        </authorList>
    </citation>
    <scope>NUCLEOTIDE SEQUENCE [LARGE SCALE GENOMIC DNA]</scope>
    <source>
        <strain evidence="4 5">NRRL 2496</strain>
    </source>
</reference>
<evidence type="ECO:0000256" key="1">
    <source>
        <dbReference type="ARBA" id="ARBA00010088"/>
    </source>
</evidence>
<dbReference type="GO" id="GO:0006508">
    <property type="term" value="P:proteolysis"/>
    <property type="evidence" value="ECO:0007669"/>
    <property type="project" value="InterPro"/>
</dbReference>
<dbReference type="InterPro" id="IPR002410">
    <property type="entry name" value="Peptidase_S33"/>
</dbReference>
<gene>
    <name evidence="4" type="ORF">BCR43DRAFT_494369</name>
</gene>
<dbReference type="PANTHER" id="PTHR43248:SF2">
    <property type="entry name" value="PROLYL AMINOPEPTIDASE"/>
    <property type="match status" value="1"/>
</dbReference>
<dbReference type="Proteomes" id="UP000242180">
    <property type="component" value="Unassembled WGS sequence"/>
</dbReference>